<name>A0AAV4SNY2_9ARAC</name>
<gene>
    <name evidence="1" type="ORF">CDAR_185331</name>
</gene>
<dbReference type="EMBL" id="BPLQ01008196">
    <property type="protein sequence ID" value="GIY35704.1"/>
    <property type="molecule type" value="Genomic_DNA"/>
</dbReference>
<organism evidence="1 2">
    <name type="scientific">Caerostris darwini</name>
    <dbReference type="NCBI Taxonomy" id="1538125"/>
    <lineage>
        <taxon>Eukaryota</taxon>
        <taxon>Metazoa</taxon>
        <taxon>Ecdysozoa</taxon>
        <taxon>Arthropoda</taxon>
        <taxon>Chelicerata</taxon>
        <taxon>Arachnida</taxon>
        <taxon>Araneae</taxon>
        <taxon>Araneomorphae</taxon>
        <taxon>Entelegynae</taxon>
        <taxon>Araneoidea</taxon>
        <taxon>Araneidae</taxon>
        <taxon>Caerostris</taxon>
    </lineage>
</organism>
<accession>A0AAV4SNY2</accession>
<evidence type="ECO:0000313" key="1">
    <source>
        <dbReference type="EMBL" id="GIY35704.1"/>
    </source>
</evidence>
<sequence length="93" mass="10772">MLVCPIYFLKRYILQPFLLHPHHLTPDELTASYPPPSPPFLILTHPPPMDHPLQFNSLRSKKTFRGTIFFQKAGGLESWEEVVTRLRKHPAGK</sequence>
<dbReference type="Proteomes" id="UP001054837">
    <property type="component" value="Unassembled WGS sequence"/>
</dbReference>
<dbReference type="AlphaFoldDB" id="A0AAV4SNY2"/>
<reference evidence="1 2" key="1">
    <citation type="submission" date="2021-06" db="EMBL/GenBank/DDBJ databases">
        <title>Caerostris darwini draft genome.</title>
        <authorList>
            <person name="Kono N."/>
            <person name="Arakawa K."/>
        </authorList>
    </citation>
    <scope>NUCLEOTIDE SEQUENCE [LARGE SCALE GENOMIC DNA]</scope>
</reference>
<keyword evidence="2" id="KW-1185">Reference proteome</keyword>
<proteinExistence type="predicted"/>
<protein>
    <submittedName>
        <fullName evidence="1">Uncharacterized protein</fullName>
    </submittedName>
</protein>
<comment type="caution">
    <text evidence="1">The sequence shown here is derived from an EMBL/GenBank/DDBJ whole genome shotgun (WGS) entry which is preliminary data.</text>
</comment>
<evidence type="ECO:0000313" key="2">
    <source>
        <dbReference type="Proteomes" id="UP001054837"/>
    </source>
</evidence>